<protein>
    <submittedName>
        <fullName evidence="6">NADP-cytochrome b5 reductase</fullName>
    </submittedName>
</protein>
<dbReference type="InterPro" id="IPR001433">
    <property type="entry name" value="OxRdtase_FAD/NAD-bd"/>
</dbReference>
<comment type="caution">
    <text evidence="6">The sequence shown here is derived from an EMBL/GenBank/DDBJ whole genome shotgun (WGS) entry which is preliminary data.</text>
</comment>
<dbReference type="PANTHER" id="PTHR19370:SF184">
    <property type="entry name" value="NADH-CYTOCHROME B5 REDUCTASE-LIKE"/>
    <property type="match status" value="1"/>
</dbReference>
<evidence type="ECO:0000256" key="1">
    <source>
        <dbReference type="ARBA" id="ARBA00001974"/>
    </source>
</evidence>
<keyword evidence="2" id="KW-0285">Flavoprotein</keyword>
<reference evidence="6 7" key="1">
    <citation type="journal article" date="2021" name="Elife">
        <title>Chloroplast acquisition without the gene transfer in kleptoplastic sea slugs, Plakobranchus ocellatus.</title>
        <authorList>
            <person name="Maeda T."/>
            <person name="Takahashi S."/>
            <person name="Yoshida T."/>
            <person name="Shimamura S."/>
            <person name="Takaki Y."/>
            <person name="Nagai Y."/>
            <person name="Toyoda A."/>
            <person name="Suzuki Y."/>
            <person name="Arimoto A."/>
            <person name="Ishii H."/>
            <person name="Satoh N."/>
            <person name="Nishiyama T."/>
            <person name="Hasebe M."/>
            <person name="Maruyama T."/>
            <person name="Minagawa J."/>
            <person name="Obokata J."/>
            <person name="Shigenobu S."/>
        </authorList>
    </citation>
    <scope>NUCLEOTIDE SEQUENCE [LARGE SCALE GENOMIC DNA]</scope>
</reference>
<dbReference type="SUPFAM" id="SSF52343">
    <property type="entry name" value="Ferredoxin reductase-like, C-terminal NADP-linked domain"/>
    <property type="match status" value="1"/>
</dbReference>
<feature type="domain" description="Oxidoreductase FAD/NAD(P)-binding" evidence="5">
    <location>
        <begin position="1"/>
        <end position="110"/>
    </location>
</feature>
<dbReference type="GO" id="GO:0016491">
    <property type="term" value="F:oxidoreductase activity"/>
    <property type="evidence" value="ECO:0007669"/>
    <property type="project" value="UniProtKB-KW"/>
</dbReference>
<name>A0AAV4A747_9GAST</name>
<dbReference type="EMBL" id="BLXT01003724">
    <property type="protein sequence ID" value="GFO03215.1"/>
    <property type="molecule type" value="Genomic_DNA"/>
</dbReference>
<evidence type="ECO:0000313" key="7">
    <source>
        <dbReference type="Proteomes" id="UP000735302"/>
    </source>
</evidence>
<evidence type="ECO:0000256" key="2">
    <source>
        <dbReference type="ARBA" id="ARBA00022630"/>
    </source>
</evidence>
<evidence type="ECO:0000313" key="6">
    <source>
        <dbReference type="EMBL" id="GFO03215.1"/>
    </source>
</evidence>
<sequence length="263" mass="29752">MLCAGTGAAPMFQVIHAILTDEEDDTRLRLVYAASDYSCLMGRQEISEWRRFWNFSCLFLLSQEPDNPLWRYKHGEEVKRGHLTKSIIRLELGTSQLDKVMVLFCGTRSFDTHVLSCLREIGLRTEQYQSAVYVEDGVVASKLYSNWGTVIYLSLVKSHCKSHVALISLTQPPRFPQQKNKALRITACRVDGGARTKGSEISICKINAAGVKTVGTRTEAPYMVLVMNRAHFLEKFVYIWISTYGNSSGMDREAEIARSSRPK</sequence>
<accession>A0AAV4A747</accession>
<dbReference type="Pfam" id="PF00175">
    <property type="entry name" value="NAD_binding_1"/>
    <property type="match status" value="1"/>
</dbReference>
<evidence type="ECO:0000256" key="3">
    <source>
        <dbReference type="ARBA" id="ARBA00022827"/>
    </source>
</evidence>
<comment type="cofactor">
    <cofactor evidence="1">
        <name>FAD</name>
        <dbReference type="ChEBI" id="CHEBI:57692"/>
    </cofactor>
</comment>
<proteinExistence type="predicted"/>
<dbReference type="Proteomes" id="UP000735302">
    <property type="component" value="Unassembled WGS sequence"/>
</dbReference>
<evidence type="ECO:0000259" key="5">
    <source>
        <dbReference type="Pfam" id="PF00175"/>
    </source>
</evidence>
<dbReference type="InterPro" id="IPR001834">
    <property type="entry name" value="CBR-like"/>
</dbReference>
<dbReference type="PANTHER" id="PTHR19370">
    <property type="entry name" value="NADH-CYTOCHROME B5 REDUCTASE"/>
    <property type="match status" value="1"/>
</dbReference>
<dbReference type="Gene3D" id="3.40.50.80">
    <property type="entry name" value="Nucleotide-binding domain of ferredoxin-NADP reductase (FNR) module"/>
    <property type="match status" value="1"/>
</dbReference>
<keyword evidence="3" id="KW-0274">FAD</keyword>
<evidence type="ECO:0000256" key="4">
    <source>
        <dbReference type="ARBA" id="ARBA00023002"/>
    </source>
</evidence>
<organism evidence="6 7">
    <name type="scientific">Plakobranchus ocellatus</name>
    <dbReference type="NCBI Taxonomy" id="259542"/>
    <lineage>
        <taxon>Eukaryota</taxon>
        <taxon>Metazoa</taxon>
        <taxon>Spiralia</taxon>
        <taxon>Lophotrochozoa</taxon>
        <taxon>Mollusca</taxon>
        <taxon>Gastropoda</taxon>
        <taxon>Heterobranchia</taxon>
        <taxon>Euthyneura</taxon>
        <taxon>Panpulmonata</taxon>
        <taxon>Sacoglossa</taxon>
        <taxon>Placobranchoidea</taxon>
        <taxon>Plakobranchidae</taxon>
        <taxon>Plakobranchus</taxon>
    </lineage>
</organism>
<keyword evidence="4" id="KW-0560">Oxidoreductase</keyword>
<dbReference type="InterPro" id="IPR039261">
    <property type="entry name" value="FNR_nucleotide-bd"/>
</dbReference>
<gene>
    <name evidence="6" type="ORF">PoB_002972000</name>
</gene>
<dbReference type="AlphaFoldDB" id="A0AAV4A747"/>
<keyword evidence="7" id="KW-1185">Reference proteome</keyword>